<dbReference type="Gene3D" id="3.40.630.30">
    <property type="match status" value="1"/>
</dbReference>
<dbReference type="AlphaFoldDB" id="A0A834JP49"/>
<proteinExistence type="predicted"/>
<dbReference type="GO" id="GO:0008080">
    <property type="term" value="F:N-acetyltransferase activity"/>
    <property type="evidence" value="ECO:0007669"/>
    <property type="project" value="TreeGrafter"/>
</dbReference>
<keyword evidence="2" id="KW-1185">Reference proteome</keyword>
<dbReference type="CDD" id="cd04301">
    <property type="entry name" value="NAT_SF"/>
    <property type="match status" value="1"/>
</dbReference>
<sequence>MDEYDDKDNEVFDMKKEKVFAPLEWDSPINCKIQDLHESLYDEACRLIKHHYFREEPMCKSIELLNDKISVNSYLNLIKTWMRDTTSLVALSINSGRVVGVAITRINTDSEKTNIYERNQVLTGRSLQDIILLINEVTNQSDVYVKFKQDSYFRIYILCVHPTYKNKGVETALLRAFIQAARTMKLAAIGGVFTSGYNQLLAEQIGFKILSEIRYNRWIVNDTVVFDNPGKGNYSVAFMGKIIDYKDPKEKCKYDV</sequence>
<evidence type="ECO:0000313" key="1">
    <source>
        <dbReference type="EMBL" id="KAF7392213.1"/>
    </source>
</evidence>
<dbReference type="PANTHER" id="PTHR20905:SF28">
    <property type="entry name" value="GH28833P-RELATED"/>
    <property type="match status" value="1"/>
</dbReference>
<organism evidence="1 2">
    <name type="scientific">Vespula pensylvanica</name>
    <name type="common">Western yellow jacket</name>
    <name type="synonym">Wasp</name>
    <dbReference type="NCBI Taxonomy" id="30213"/>
    <lineage>
        <taxon>Eukaryota</taxon>
        <taxon>Metazoa</taxon>
        <taxon>Ecdysozoa</taxon>
        <taxon>Arthropoda</taxon>
        <taxon>Hexapoda</taxon>
        <taxon>Insecta</taxon>
        <taxon>Pterygota</taxon>
        <taxon>Neoptera</taxon>
        <taxon>Endopterygota</taxon>
        <taxon>Hymenoptera</taxon>
        <taxon>Apocrita</taxon>
        <taxon>Aculeata</taxon>
        <taxon>Vespoidea</taxon>
        <taxon>Vespidae</taxon>
        <taxon>Vespinae</taxon>
        <taxon>Vespula</taxon>
    </lineage>
</organism>
<reference evidence="1" key="1">
    <citation type="journal article" date="2020" name="G3 (Bethesda)">
        <title>High-Quality Assemblies for Three Invasive Social Wasps from the &lt;i&gt;Vespula&lt;/i&gt; Genus.</title>
        <authorList>
            <person name="Harrop T.W.R."/>
            <person name="Guhlin J."/>
            <person name="McLaughlin G.M."/>
            <person name="Permina E."/>
            <person name="Stockwell P."/>
            <person name="Gilligan J."/>
            <person name="Le Lec M.F."/>
            <person name="Gruber M.A.M."/>
            <person name="Quinn O."/>
            <person name="Lovegrove M."/>
            <person name="Duncan E.J."/>
            <person name="Remnant E.J."/>
            <person name="Van Eeckhoven J."/>
            <person name="Graham B."/>
            <person name="Knapp R.A."/>
            <person name="Langford K.W."/>
            <person name="Kronenberg Z."/>
            <person name="Press M.O."/>
            <person name="Eacker S.M."/>
            <person name="Wilson-Rankin E.E."/>
            <person name="Purcell J."/>
            <person name="Lester P.J."/>
            <person name="Dearden P.K."/>
        </authorList>
    </citation>
    <scope>NUCLEOTIDE SEQUENCE</scope>
    <source>
        <strain evidence="1">Volc-1</strain>
    </source>
</reference>
<dbReference type="InterPro" id="IPR016181">
    <property type="entry name" value="Acyl_CoA_acyltransferase"/>
</dbReference>
<gene>
    <name evidence="1" type="ORF">H0235_017212</name>
</gene>
<dbReference type="SUPFAM" id="SSF55729">
    <property type="entry name" value="Acyl-CoA N-acyltransferases (Nat)"/>
    <property type="match status" value="1"/>
</dbReference>
<evidence type="ECO:0008006" key="3">
    <source>
        <dbReference type="Google" id="ProtNLM"/>
    </source>
</evidence>
<dbReference type="Proteomes" id="UP000600918">
    <property type="component" value="Unassembled WGS sequence"/>
</dbReference>
<accession>A0A834JP49</accession>
<dbReference type="PANTHER" id="PTHR20905">
    <property type="entry name" value="N-ACETYLTRANSFERASE-RELATED"/>
    <property type="match status" value="1"/>
</dbReference>
<name>A0A834JP49_VESPE</name>
<protein>
    <recommendedName>
        <fullName evidence="3">N-acetyltransferase domain-containing protein</fullName>
    </recommendedName>
</protein>
<dbReference type="EMBL" id="JACSDY010000022">
    <property type="protein sequence ID" value="KAF7392213.1"/>
    <property type="molecule type" value="Genomic_DNA"/>
</dbReference>
<comment type="caution">
    <text evidence="1">The sequence shown here is derived from an EMBL/GenBank/DDBJ whole genome shotgun (WGS) entry which is preliminary data.</text>
</comment>
<evidence type="ECO:0000313" key="2">
    <source>
        <dbReference type="Proteomes" id="UP000600918"/>
    </source>
</evidence>